<name>B3T4M2_9ZZZZ</name>
<accession>B3T4M2</accession>
<dbReference type="AlphaFoldDB" id="B3T4M2"/>
<gene>
    <name evidence="1" type="ORF">ALOHA_HF4000ANIW137I15ctg3g21</name>
</gene>
<protein>
    <submittedName>
        <fullName evidence="1">Uncharacterized protein</fullName>
    </submittedName>
</protein>
<reference evidence="1" key="1">
    <citation type="journal article" date="2008" name="ISME J.">
        <title>Genomic patterns of recombination, clonal divergence and environment in marine microbial populations.</title>
        <authorList>
            <person name="Konstantinidis K.T."/>
            <person name="Delong E.F."/>
        </authorList>
    </citation>
    <scope>NUCLEOTIDE SEQUENCE</scope>
</reference>
<dbReference type="EMBL" id="EU016602">
    <property type="protein sequence ID" value="ABZ07538.1"/>
    <property type="molecule type" value="Genomic_DNA"/>
</dbReference>
<proteinExistence type="predicted"/>
<evidence type="ECO:0000313" key="1">
    <source>
        <dbReference type="EMBL" id="ABZ07538.1"/>
    </source>
</evidence>
<organism evidence="1">
    <name type="scientific">uncultured marine microorganism HF4000_ANIW137I15</name>
    <dbReference type="NCBI Taxonomy" id="455531"/>
    <lineage>
        <taxon>unclassified sequences</taxon>
        <taxon>environmental samples</taxon>
    </lineage>
</organism>
<sequence length="41" mass="4680">MRRFSSKLQRTLSNLVWLPLADSGELLIICLDSNSCENLEN</sequence>